<evidence type="ECO:0000256" key="2">
    <source>
        <dbReference type="ARBA" id="ARBA00023125"/>
    </source>
</evidence>
<keyword evidence="5" id="KW-0808">Transferase</keyword>
<name>A0A1H5YG34_9PROT</name>
<dbReference type="Proteomes" id="UP000236753">
    <property type="component" value="Unassembled WGS sequence"/>
</dbReference>
<dbReference type="Gene3D" id="2.60.120.10">
    <property type="entry name" value="Jelly Rolls"/>
    <property type="match status" value="1"/>
</dbReference>
<dbReference type="SUPFAM" id="SSF51206">
    <property type="entry name" value="cAMP-binding domain-like"/>
    <property type="match status" value="1"/>
</dbReference>
<dbReference type="InterPro" id="IPR050397">
    <property type="entry name" value="Env_Response_Regulators"/>
</dbReference>
<dbReference type="Pfam" id="PF13545">
    <property type="entry name" value="HTH_Crp_2"/>
    <property type="match status" value="1"/>
</dbReference>
<dbReference type="EMBL" id="FNUX01000056">
    <property type="protein sequence ID" value="SEG22934.1"/>
    <property type="molecule type" value="Genomic_DNA"/>
</dbReference>
<dbReference type="InterPro" id="IPR036388">
    <property type="entry name" value="WH-like_DNA-bd_sf"/>
</dbReference>
<dbReference type="InterPro" id="IPR018490">
    <property type="entry name" value="cNMP-bd_dom_sf"/>
</dbReference>
<evidence type="ECO:0000256" key="1">
    <source>
        <dbReference type="ARBA" id="ARBA00023015"/>
    </source>
</evidence>
<accession>A0A1H5YG34</accession>
<evidence type="ECO:0000256" key="3">
    <source>
        <dbReference type="ARBA" id="ARBA00023163"/>
    </source>
</evidence>
<sequence>MSSAQVIIRTNHLLAALPGNDYKKLLASGVETELVFAEVLSHAGNPISHVYFPTTSIISLITPIDNDRNLEIGLVGHEGMFGLPLILAVDVASCNAVVQGAGQALRISTPIFLLQLQKSAALNQKLKRYLFVVMSQIAQTAGCNFFHVIEARLARWLLMTQDRAQSDHFYATHASLANMLGVRRVGITKAAISLQKSEIIIYKRGNIKILDRAGLEAASCACYRMEKEIYERILG</sequence>
<dbReference type="InterPro" id="IPR014710">
    <property type="entry name" value="RmlC-like_jellyroll"/>
</dbReference>
<protein>
    <submittedName>
        <fullName evidence="5">cAMP-binding domain of CRP or a regulatory subunit of cAMP-dependent protein kinases</fullName>
    </submittedName>
</protein>
<feature type="domain" description="HTH crp-type" evidence="4">
    <location>
        <begin position="151"/>
        <end position="217"/>
    </location>
</feature>
<dbReference type="Gene3D" id="1.10.10.10">
    <property type="entry name" value="Winged helix-like DNA-binding domain superfamily/Winged helix DNA-binding domain"/>
    <property type="match status" value="1"/>
</dbReference>
<dbReference type="RefSeq" id="WP_103967705.1">
    <property type="nucleotide sequence ID" value="NZ_FNUX01000056.1"/>
</dbReference>
<organism evidence="5 6">
    <name type="scientific">Nitrosomonas ureae</name>
    <dbReference type="NCBI Taxonomy" id="44577"/>
    <lineage>
        <taxon>Bacteria</taxon>
        <taxon>Pseudomonadati</taxon>
        <taxon>Pseudomonadota</taxon>
        <taxon>Betaproteobacteria</taxon>
        <taxon>Nitrosomonadales</taxon>
        <taxon>Nitrosomonadaceae</taxon>
        <taxon>Nitrosomonas</taxon>
    </lineage>
</organism>
<evidence type="ECO:0000313" key="6">
    <source>
        <dbReference type="Proteomes" id="UP000236753"/>
    </source>
</evidence>
<dbReference type="InterPro" id="IPR036390">
    <property type="entry name" value="WH_DNA-bd_sf"/>
</dbReference>
<dbReference type="GO" id="GO:0003677">
    <property type="term" value="F:DNA binding"/>
    <property type="evidence" value="ECO:0007669"/>
    <property type="project" value="UniProtKB-KW"/>
</dbReference>
<dbReference type="PANTHER" id="PTHR24567:SF74">
    <property type="entry name" value="HTH-TYPE TRANSCRIPTIONAL REGULATOR ARCR"/>
    <property type="match status" value="1"/>
</dbReference>
<proteinExistence type="predicted"/>
<dbReference type="InterPro" id="IPR012318">
    <property type="entry name" value="HTH_CRP"/>
</dbReference>
<dbReference type="AlphaFoldDB" id="A0A1H5YG34"/>
<dbReference type="OrthoDB" id="8969464at2"/>
<evidence type="ECO:0000259" key="4">
    <source>
        <dbReference type="Pfam" id="PF13545"/>
    </source>
</evidence>
<dbReference type="GO" id="GO:0003700">
    <property type="term" value="F:DNA-binding transcription factor activity"/>
    <property type="evidence" value="ECO:0007669"/>
    <property type="project" value="TreeGrafter"/>
</dbReference>
<dbReference type="PANTHER" id="PTHR24567">
    <property type="entry name" value="CRP FAMILY TRANSCRIPTIONAL REGULATORY PROTEIN"/>
    <property type="match status" value="1"/>
</dbReference>
<keyword evidence="3" id="KW-0804">Transcription</keyword>
<keyword evidence="1" id="KW-0805">Transcription regulation</keyword>
<dbReference type="SUPFAM" id="SSF46785">
    <property type="entry name" value="Winged helix' DNA-binding domain"/>
    <property type="match status" value="1"/>
</dbReference>
<dbReference type="GO" id="GO:0005829">
    <property type="term" value="C:cytosol"/>
    <property type="evidence" value="ECO:0007669"/>
    <property type="project" value="TreeGrafter"/>
</dbReference>
<keyword evidence="5" id="KW-0418">Kinase</keyword>
<dbReference type="GO" id="GO:0016301">
    <property type="term" value="F:kinase activity"/>
    <property type="evidence" value="ECO:0007669"/>
    <property type="project" value="UniProtKB-KW"/>
</dbReference>
<evidence type="ECO:0000313" key="5">
    <source>
        <dbReference type="EMBL" id="SEG22934.1"/>
    </source>
</evidence>
<reference evidence="5 6" key="1">
    <citation type="submission" date="2016-10" db="EMBL/GenBank/DDBJ databases">
        <authorList>
            <person name="de Groot N.N."/>
        </authorList>
    </citation>
    <scope>NUCLEOTIDE SEQUENCE [LARGE SCALE GENOMIC DNA]</scope>
    <source>
        <strain evidence="5 6">Nm13</strain>
    </source>
</reference>
<gene>
    <name evidence="5" type="ORF">SAMN05216334_1564</name>
</gene>
<keyword evidence="2" id="KW-0238">DNA-binding</keyword>